<dbReference type="InterPro" id="IPR008181">
    <property type="entry name" value="dUTPase"/>
</dbReference>
<dbReference type="GO" id="GO:0004170">
    <property type="term" value="F:dUTP diphosphatase activity"/>
    <property type="evidence" value="ECO:0007669"/>
    <property type="project" value="UniProtKB-UniRule"/>
</dbReference>
<evidence type="ECO:0000256" key="1">
    <source>
        <dbReference type="ARBA" id="ARBA00005142"/>
    </source>
</evidence>
<dbReference type="Proteomes" id="UP000626109">
    <property type="component" value="Unassembled WGS sequence"/>
</dbReference>
<evidence type="ECO:0000256" key="4">
    <source>
        <dbReference type="ARBA" id="ARBA00023080"/>
    </source>
</evidence>
<sequence length="325" mass="33548">LSRMSVKAVASSQGAMMVKRLCPSASMPLRGSDFAAGFDLAASEASVVPAGGKGIVKTGLSIAIPQGTYARIAPRSGLAAKKMINIGAGVVDYDYRGEVGVVLFNHGTEDFGVEVGDRVAQLILENVTMVGCVEVDSLDETARGTGGYGSTGVSAKAALVPAGGKAIVKTGLSIAIPPCTYARIAPRSGLAAKKMLHVGAGVVDYDYRGEVGVVLFNHGPEDFPVAAGDRIAQLILEEISMAPCVEVETLEDTARGAGGFGSTGVTPALPNKRPREDAVETPSEVAEIAALKSKVEALTAELASTRGFRTELDELKKQVALLMTN</sequence>
<feature type="non-terminal residue" evidence="8">
    <location>
        <position position="1"/>
    </location>
</feature>
<keyword evidence="4 5" id="KW-0546">Nucleotide metabolism</keyword>
<dbReference type="PANTHER" id="PTHR11241:SF0">
    <property type="entry name" value="DEOXYURIDINE 5'-TRIPHOSPHATE NUCLEOTIDOHYDROLASE"/>
    <property type="match status" value="1"/>
</dbReference>
<evidence type="ECO:0000256" key="5">
    <source>
        <dbReference type="RuleBase" id="RU367024"/>
    </source>
</evidence>
<accession>A0A813J9M1</accession>
<dbReference type="UniPathway" id="UPA00610">
    <property type="reaction ID" value="UER00666"/>
</dbReference>
<dbReference type="Pfam" id="PF00692">
    <property type="entry name" value="dUTPase"/>
    <property type="match status" value="2"/>
</dbReference>
<dbReference type="SUPFAM" id="SSF51283">
    <property type="entry name" value="dUTPase-like"/>
    <property type="match status" value="2"/>
</dbReference>
<dbReference type="GO" id="GO:0006226">
    <property type="term" value="P:dUMP biosynthetic process"/>
    <property type="evidence" value="ECO:0007669"/>
    <property type="project" value="UniProtKB-UniRule"/>
</dbReference>
<evidence type="ECO:0000259" key="7">
    <source>
        <dbReference type="Pfam" id="PF00692"/>
    </source>
</evidence>
<name>A0A813J9M1_POLGL</name>
<gene>
    <name evidence="8" type="ORF">PGLA2088_LOCUS16654</name>
</gene>
<dbReference type="EC" id="3.6.1.23" evidence="5"/>
<proteinExistence type="inferred from homology"/>
<reference evidence="8" key="1">
    <citation type="submission" date="2021-02" db="EMBL/GenBank/DDBJ databases">
        <authorList>
            <person name="Dougan E. K."/>
            <person name="Rhodes N."/>
            <person name="Thang M."/>
            <person name="Chan C."/>
        </authorList>
    </citation>
    <scope>NUCLEOTIDE SEQUENCE</scope>
</reference>
<dbReference type="NCBIfam" id="NF001862">
    <property type="entry name" value="PRK00601.1"/>
    <property type="match status" value="2"/>
</dbReference>
<dbReference type="GO" id="GO:0000287">
    <property type="term" value="F:magnesium ion binding"/>
    <property type="evidence" value="ECO:0007669"/>
    <property type="project" value="UniProtKB-UniRule"/>
</dbReference>
<comment type="similarity">
    <text evidence="2 5">Belongs to the dUTPase family.</text>
</comment>
<feature type="domain" description="dUTPase-like" evidence="7">
    <location>
        <begin position="25"/>
        <end position="152"/>
    </location>
</feature>
<comment type="catalytic activity">
    <reaction evidence="5">
        <text>dUTP + H2O = dUMP + diphosphate + H(+)</text>
        <dbReference type="Rhea" id="RHEA:10248"/>
        <dbReference type="ChEBI" id="CHEBI:15377"/>
        <dbReference type="ChEBI" id="CHEBI:15378"/>
        <dbReference type="ChEBI" id="CHEBI:33019"/>
        <dbReference type="ChEBI" id="CHEBI:61555"/>
        <dbReference type="ChEBI" id="CHEBI:246422"/>
        <dbReference type="EC" id="3.6.1.23"/>
    </reaction>
</comment>
<evidence type="ECO:0000256" key="3">
    <source>
        <dbReference type="ARBA" id="ARBA00022801"/>
    </source>
</evidence>
<dbReference type="PANTHER" id="PTHR11241">
    <property type="entry name" value="DEOXYURIDINE 5'-TRIPHOSPHATE NUCLEOTIDOHYDROLASE"/>
    <property type="match status" value="1"/>
</dbReference>
<evidence type="ECO:0000313" key="8">
    <source>
        <dbReference type="EMBL" id="CAE8667623.1"/>
    </source>
</evidence>
<comment type="cofactor">
    <cofactor evidence="5">
        <name>Mg(2+)</name>
        <dbReference type="ChEBI" id="CHEBI:18420"/>
    </cofactor>
</comment>
<dbReference type="Gene3D" id="2.70.40.10">
    <property type="match status" value="2"/>
</dbReference>
<comment type="function">
    <text evidence="5">Involved in nucleotide metabolism via production of dUMP, the immediate precursor of thymidine nucleotides, and decreases the intracellular concentration of dUTP so that uracil cannot be incorporated into DNA.</text>
</comment>
<keyword evidence="3 5" id="KW-0378">Hydrolase</keyword>
<comment type="caution">
    <text evidence="8">The sequence shown here is derived from an EMBL/GenBank/DDBJ whole genome shotgun (WGS) entry which is preliminary data.</text>
</comment>
<comment type="pathway">
    <text evidence="1 5">Pyrimidine metabolism; dUMP biosynthesis; dUMP from dCTP (dUTP route): step 2/2.</text>
</comment>
<keyword evidence="5" id="KW-0460">Magnesium</keyword>
<evidence type="ECO:0000313" key="9">
    <source>
        <dbReference type="Proteomes" id="UP000626109"/>
    </source>
</evidence>
<dbReference type="CDD" id="cd07557">
    <property type="entry name" value="trimeric_dUTPase"/>
    <property type="match status" value="2"/>
</dbReference>
<feature type="domain" description="dUTPase-like" evidence="7">
    <location>
        <begin position="154"/>
        <end position="264"/>
    </location>
</feature>
<keyword evidence="5" id="KW-0479">Metal-binding</keyword>
<dbReference type="NCBIfam" id="TIGR00576">
    <property type="entry name" value="dut"/>
    <property type="match status" value="2"/>
</dbReference>
<evidence type="ECO:0000256" key="2">
    <source>
        <dbReference type="ARBA" id="ARBA00006581"/>
    </source>
</evidence>
<dbReference type="InterPro" id="IPR036157">
    <property type="entry name" value="dUTPase-like_sf"/>
</dbReference>
<dbReference type="GO" id="GO:0046081">
    <property type="term" value="P:dUTP catabolic process"/>
    <property type="evidence" value="ECO:0007669"/>
    <property type="project" value="UniProtKB-UniRule"/>
</dbReference>
<feature type="region of interest" description="Disordered" evidence="6">
    <location>
        <begin position="255"/>
        <end position="281"/>
    </location>
</feature>
<dbReference type="InterPro" id="IPR029054">
    <property type="entry name" value="dUTPase-like"/>
</dbReference>
<protein>
    <recommendedName>
        <fullName evidence="5">Deoxyuridine 5'-triphosphate nucleotidohydrolase</fullName>
        <shortName evidence="5">dUTPase</shortName>
        <ecNumber evidence="5">3.6.1.23</ecNumber>
    </recommendedName>
    <alternativeName>
        <fullName evidence="5">dUTP pyrophosphatase</fullName>
    </alternativeName>
</protein>
<dbReference type="AlphaFoldDB" id="A0A813J9M1"/>
<dbReference type="InterPro" id="IPR033704">
    <property type="entry name" value="dUTPase_trimeric"/>
</dbReference>
<dbReference type="EMBL" id="CAJNNW010021227">
    <property type="protein sequence ID" value="CAE8667623.1"/>
    <property type="molecule type" value="Genomic_DNA"/>
</dbReference>
<organism evidence="8 9">
    <name type="scientific">Polarella glacialis</name>
    <name type="common">Dinoflagellate</name>
    <dbReference type="NCBI Taxonomy" id="89957"/>
    <lineage>
        <taxon>Eukaryota</taxon>
        <taxon>Sar</taxon>
        <taxon>Alveolata</taxon>
        <taxon>Dinophyceae</taxon>
        <taxon>Suessiales</taxon>
        <taxon>Suessiaceae</taxon>
        <taxon>Polarella</taxon>
    </lineage>
</organism>
<evidence type="ECO:0000256" key="6">
    <source>
        <dbReference type="SAM" id="MobiDB-lite"/>
    </source>
</evidence>